<dbReference type="GO" id="GO:0003700">
    <property type="term" value="F:DNA-binding transcription factor activity"/>
    <property type="evidence" value="ECO:0007669"/>
    <property type="project" value="InterPro"/>
</dbReference>
<evidence type="ECO:0000256" key="3">
    <source>
        <dbReference type="ARBA" id="ARBA00023163"/>
    </source>
</evidence>
<evidence type="ECO:0000313" key="5">
    <source>
        <dbReference type="EMBL" id="PSW12361.1"/>
    </source>
</evidence>
<proteinExistence type="predicted"/>
<dbReference type="InterPro" id="IPR036390">
    <property type="entry name" value="WH_DNA-bd_sf"/>
</dbReference>
<dbReference type="AlphaFoldDB" id="A0A2T3NDQ9"/>
<dbReference type="RefSeq" id="WP_107298851.1">
    <property type="nucleotide sequence ID" value="NZ_PYMB01000005.1"/>
</dbReference>
<dbReference type="InterPro" id="IPR000524">
    <property type="entry name" value="Tscrpt_reg_HTH_GntR"/>
</dbReference>
<keyword evidence="3" id="KW-0804">Transcription</keyword>
<evidence type="ECO:0000259" key="4">
    <source>
        <dbReference type="PROSITE" id="PS50949"/>
    </source>
</evidence>
<dbReference type="Proteomes" id="UP000241346">
    <property type="component" value="Unassembled WGS sequence"/>
</dbReference>
<dbReference type="InterPro" id="IPR036388">
    <property type="entry name" value="WH-like_DNA-bd_sf"/>
</dbReference>
<dbReference type="SMART" id="SM00345">
    <property type="entry name" value="HTH_GNTR"/>
    <property type="match status" value="1"/>
</dbReference>
<dbReference type="Gene3D" id="1.10.10.10">
    <property type="entry name" value="Winged helix-like DNA-binding domain superfamily/Winged helix DNA-binding domain"/>
    <property type="match status" value="1"/>
</dbReference>
<dbReference type="EMBL" id="PYMB01000005">
    <property type="protein sequence ID" value="PSW12361.1"/>
    <property type="molecule type" value="Genomic_DNA"/>
</dbReference>
<dbReference type="Gene3D" id="3.40.1410.10">
    <property type="entry name" value="Chorismate lyase-like"/>
    <property type="match status" value="1"/>
</dbReference>
<dbReference type="PROSITE" id="PS50949">
    <property type="entry name" value="HTH_GNTR"/>
    <property type="match status" value="1"/>
</dbReference>
<protein>
    <submittedName>
        <fullName evidence="5">GntR family transcriptional regulator</fullName>
    </submittedName>
</protein>
<keyword evidence="1" id="KW-0805">Transcription regulation</keyword>
<comment type="caution">
    <text evidence="5">The sequence shown here is derived from an EMBL/GenBank/DDBJ whole genome shotgun (WGS) entry which is preliminary data.</text>
</comment>
<dbReference type="GO" id="GO:0003677">
    <property type="term" value="F:DNA binding"/>
    <property type="evidence" value="ECO:0007669"/>
    <property type="project" value="UniProtKB-KW"/>
</dbReference>
<organism evidence="5 6">
    <name type="scientific">Photobacterium rosenbergii</name>
    <dbReference type="NCBI Taxonomy" id="294936"/>
    <lineage>
        <taxon>Bacteria</taxon>
        <taxon>Pseudomonadati</taxon>
        <taxon>Pseudomonadota</taxon>
        <taxon>Gammaproteobacteria</taxon>
        <taxon>Vibrionales</taxon>
        <taxon>Vibrionaceae</taxon>
        <taxon>Photobacterium</taxon>
    </lineage>
</organism>
<gene>
    <name evidence="5" type="ORF">C9J01_14415</name>
</gene>
<dbReference type="CDD" id="cd07377">
    <property type="entry name" value="WHTH_GntR"/>
    <property type="match status" value="1"/>
</dbReference>
<evidence type="ECO:0000256" key="2">
    <source>
        <dbReference type="ARBA" id="ARBA00023125"/>
    </source>
</evidence>
<dbReference type="OrthoDB" id="5829312at2"/>
<reference evidence="5 6" key="1">
    <citation type="submission" date="2018-03" db="EMBL/GenBank/DDBJ databases">
        <title>Whole genome sequencing of Histamine producing bacteria.</title>
        <authorList>
            <person name="Butler K."/>
        </authorList>
    </citation>
    <scope>NUCLEOTIDE SEQUENCE [LARGE SCALE GENOMIC DNA]</scope>
    <source>
        <strain evidence="5 6">DSM 19138</strain>
    </source>
</reference>
<dbReference type="PANTHER" id="PTHR44846:SF1">
    <property type="entry name" value="MANNOSYL-D-GLYCERATE TRANSPORT_METABOLISM SYSTEM REPRESSOR MNGR-RELATED"/>
    <property type="match status" value="1"/>
</dbReference>
<dbReference type="Pfam" id="PF00392">
    <property type="entry name" value="GntR"/>
    <property type="match status" value="1"/>
</dbReference>
<dbReference type="GO" id="GO:0045892">
    <property type="term" value="P:negative regulation of DNA-templated transcription"/>
    <property type="evidence" value="ECO:0007669"/>
    <property type="project" value="TreeGrafter"/>
</dbReference>
<dbReference type="InterPro" id="IPR011663">
    <property type="entry name" value="UTRA"/>
</dbReference>
<dbReference type="PRINTS" id="PR00035">
    <property type="entry name" value="HTHGNTR"/>
</dbReference>
<evidence type="ECO:0000313" key="6">
    <source>
        <dbReference type="Proteomes" id="UP000241346"/>
    </source>
</evidence>
<dbReference type="SUPFAM" id="SSF46785">
    <property type="entry name" value="Winged helix' DNA-binding domain"/>
    <property type="match status" value="1"/>
</dbReference>
<sequence>MEQQLLAQMKEALDASVSTPLYLQLQQAIEKAIADKLLTHGTALPSERKMSMALGVSRVTVVKALALLHEQGVVVKKHGKGTLVNLPVHYNLSGGGFSSQLQRKGEVSNRWLTRELVAAPSSIASELDLAEGAMISKIKRVRLVDGMPVSIETMYIPECFLPRPDLLEGSLYAHWREQGIKPYDQDYSLSIYTPSPEEERMLEIPPGSPLMKIILKSQDSKGRVLEYGSAICRSDFYNFEFKVRA</sequence>
<dbReference type="PANTHER" id="PTHR44846">
    <property type="entry name" value="MANNOSYL-D-GLYCERATE TRANSPORT/METABOLISM SYSTEM REPRESSOR MNGR-RELATED"/>
    <property type="match status" value="1"/>
</dbReference>
<dbReference type="Pfam" id="PF07702">
    <property type="entry name" value="UTRA"/>
    <property type="match status" value="1"/>
</dbReference>
<feature type="domain" description="HTH gntR-type" evidence="4">
    <location>
        <begin position="19"/>
        <end position="87"/>
    </location>
</feature>
<dbReference type="InterPro" id="IPR050679">
    <property type="entry name" value="Bact_HTH_transcr_reg"/>
</dbReference>
<dbReference type="SMART" id="SM00866">
    <property type="entry name" value="UTRA"/>
    <property type="match status" value="1"/>
</dbReference>
<evidence type="ECO:0000256" key="1">
    <source>
        <dbReference type="ARBA" id="ARBA00023015"/>
    </source>
</evidence>
<name>A0A2T3NDQ9_9GAMM</name>
<accession>A0A2T3NDQ9</accession>
<keyword evidence="2" id="KW-0238">DNA-binding</keyword>
<dbReference type="SUPFAM" id="SSF64288">
    <property type="entry name" value="Chorismate lyase-like"/>
    <property type="match status" value="1"/>
</dbReference>
<dbReference type="InterPro" id="IPR028978">
    <property type="entry name" value="Chorismate_lyase_/UTRA_dom_sf"/>
</dbReference>